<gene>
    <name evidence="1" type="ORF">Mrose_00820</name>
</gene>
<dbReference type="InterPro" id="IPR051677">
    <property type="entry name" value="AfsR-DnrI-RedD_regulator"/>
</dbReference>
<accession>A0A399F1F4</accession>
<dbReference type="AlphaFoldDB" id="A0A399F1F4"/>
<reference evidence="1 2" key="1">
    <citation type="submission" date="2018-08" db="EMBL/GenBank/DDBJ databases">
        <title>Meiothermus roseus NBRC 110900 genome sequencing project.</title>
        <authorList>
            <person name="Da Costa M.S."/>
            <person name="Albuquerque L."/>
            <person name="Raposo P."/>
            <person name="Froufe H.J.C."/>
            <person name="Barroso C.S."/>
            <person name="Egas C."/>
        </authorList>
    </citation>
    <scope>NUCLEOTIDE SEQUENCE [LARGE SCALE GENOMIC DNA]</scope>
    <source>
        <strain evidence="1 2">NBRC 110900</strain>
    </source>
</reference>
<proteinExistence type="predicted"/>
<dbReference type="Gene3D" id="1.25.40.10">
    <property type="entry name" value="Tetratricopeptide repeat domain"/>
    <property type="match status" value="1"/>
</dbReference>
<dbReference type="InterPro" id="IPR019734">
    <property type="entry name" value="TPR_rpt"/>
</dbReference>
<name>A0A399F1F4_9DEIN</name>
<organism evidence="1 2">
    <name type="scientific">Calidithermus roseus</name>
    <dbReference type="NCBI Taxonomy" id="1644118"/>
    <lineage>
        <taxon>Bacteria</taxon>
        <taxon>Thermotogati</taxon>
        <taxon>Deinococcota</taxon>
        <taxon>Deinococci</taxon>
        <taxon>Thermales</taxon>
        <taxon>Thermaceae</taxon>
        <taxon>Calidithermus</taxon>
    </lineage>
</organism>
<dbReference type="SMART" id="SM00028">
    <property type="entry name" value="TPR"/>
    <property type="match status" value="3"/>
</dbReference>
<dbReference type="Gene3D" id="1.10.10.10">
    <property type="entry name" value="Winged helix-like DNA-binding domain superfamily/Winged helix DNA-binding domain"/>
    <property type="match status" value="1"/>
</dbReference>
<protein>
    <submittedName>
        <fullName evidence="1">Tetratricopeptide repeat protein</fullName>
    </submittedName>
</protein>
<dbReference type="EMBL" id="QWLA01000010">
    <property type="protein sequence ID" value="RIH88411.1"/>
    <property type="molecule type" value="Genomic_DNA"/>
</dbReference>
<dbReference type="Proteomes" id="UP000265341">
    <property type="component" value="Unassembled WGS sequence"/>
</dbReference>
<dbReference type="InterPro" id="IPR036388">
    <property type="entry name" value="WH-like_DNA-bd_sf"/>
</dbReference>
<dbReference type="PANTHER" id="PTHR35807">
    <property type="entry name" value="TRANSCRIPTIONAL REGULATOR REDD-RELATED"/>
    <property type="match status" value="1"/>
</dbReference>
<dbReference type="InterPro" id="IPR011990">
    <property type="entry name" value="TPR-like_helical_dom_sf"/>
</dbReference>
<dbReference type="SUPFAM" id="SSF48452">
    <property type="entry name" value="TPR-like"/>
    <property type="match status" value="1"/>
</dbReference>
<evidence type="ECO:0000313" key="2">
    <source>
        <dbReference type="Proteomes" id="UP000265341"/>
    </source>
</evidence>
<comment type="caution">
    <text evidence="1">The sequence shown here is derived from an EMBL/GenBank/DDBJ whole genome shotgun (WGS) entry which is preliminary data.</text>
</comment>
<keyword evidence="2" id="KW-1185">Reference proteome</keyword>
<evidence type="ECO:0000313" key="1">
    <source>
        <dbReference type="EMBL" id="RIH88411.1"/>
    </source>
</evidence>
<sequence length="807" mass="90573">MVVAPVGVGFGQQALALWARRNHRAVVRAPSDIGREACLFIPQRRRQIESVHLDDPEEGLFLHETDLAYTRGEWLAALGTAREGYAEESYHLSQGWPEGLLIAAQLSERQDAIPLLHHPLAQAHLGRFIPKDVNRDTLSRLASSPLLIPELYDFLDLTPGLIAELYDRGLLYAADQGYRLPALLRRVLHQPMSPERALELAQLLASKHLHDPALEILREHQLWEAYLELIVETYAPRTGVQVLRERLSQVPLSHRGLEAYEYLTALLQRSSGDIEGAARRLQSLQQRASPRLQAWIINALGVAYGMQGDCARAAKYFERGLAQTQVSLVHGRLLHNLGIARLHLHRYREGAEALAKAVSLYRELGNHAEEALSAENLANAKVFEGYPLVALAEFSRLSPIHLSPLAQVNMGRAYIQLGELEKARQALLRARLKASEADNQRAVKYSEIVQAQVALLEEQPELAYGLASGVLHATQEADLRGEAHLVRSQVEFRRGNLEAAREELAHAANITFSHKTEAVRQGLRPLEPTLEEAREAGATFDVAQLLMLKGDLTSLREALSLCQQNGYGLLLKHPFYSHHWLPLIKADPSCWAAFPLSIQTFGGFRVSFLGKTLDLCGFPTRKIAALLLALALHARPQNREVLAEQLWAELNHPLDSLQNAVSKLRSLLLPQLISSSKSQLSLNFPVVLDYLEFVKQARAFLETSEPGLEDFIQRHSEPWLPELADLFPLERSEVERYQHELWAMVAEQQEQKHSPLAVVAYRHALALDPYSERAWQGLIAAYERLDNPEMAAKARRSMAEALRELRD</sequence>